<dbReference type="Proteomes" id="UP000320762">
    <property type="component" value="Unassembled WGS sequence"/>
</dbReference>
<name>A0A550C854_9AGAR</name>
<feature type="compositionally biased region" description="Basic and acidic residues" evidence="1">
    <location>
        <begin position="800"/>
        <end position="823"/>
    </location>
</feature>
<gene>
    <name evidence="2" type="ORF">BD626DRAFT_632127</name>
</gene>
<evidence type="ECO:0000313" key="3">
    <source>
        <dbReference type="Proteomes" id="UP000320762"/>
    </source>
</evidence>
<proteinExistence type="predicted"/>
<accession>A0A550C854</accession>
<dbReference type="AlphaFoldDB" id="A0A550C854"/>
<protein>
    <submittedName>
        <fullName evidence="2">Uncharacterized protein</fullName>
    </submittedName>
</protein>
<keyword evidence="3" id="KW-1185">Reference proteome</keyword>
<reference evidence="2 3" key="1">
    <citation type="journal article" date="2019" name="New Phytol.">
        <title>Comparative genomics reveals unique wood-decay strategies and fruiting body development in the Schizophyllaceae.</title>
        <authorList>
            <person name="Almasi E."/>
            <person name="Sahu N."/>
            <person name="Krizsan K."/>
            <person name="Balint B."/>
            <person name="Kovacs G.M."/>
            <person name="Kiss B."/>
            <person name="Cseklye J."/>
            <person name="Drula E."/>
            <person name="Henrissat B."/>
            <person name="Nagy I."/>
            <person name="Chovatia M."/>
            <person name="Adam C."/>
            <person name="LaButti K."/>
            <person name="Lipzen A."/>
            <person name="Riley R."/>
            <person name="Grigoriev I.V."/>
            <person name="Nagy L.G."/>
        </authorList>
    </citation>
    <scope>NUCLEOTIDE SEQUENCE [LARGE SCALE GENOMIC DNA]</scope>
    <source>
        <strain evidence="2 3">NL-1724</strain>
    </source>
</reference>
<evidence type="ECO:0000313" key="2">
    <source>
        <dbReference type="EMBL" id="TRM60972.1"/>
    </source>
</evidence>
<organism evidence="2 3">
    <name type="scientific">Schizophyllum amplum</name>
    <dbReference type="NCBI Taxonomy" id="97359"/>
    <lineage>
        <taxon>Eukaryota</taxon>
        <taxon>Fungi</taxon>
        <taxon>Dikarya</taxon>
        <taxon>Basidiomycota</taxon>
        <taxon>Agaricomycotina</taxon>
        <taxon>Agaricomycetes</taxon>
        <taxon>Agaricomycetidae</taxon>
        <taxon>Agaricales</taxon>
        <taxon>Schizophyllaceae</taxon>
        <taxon>Schizophyllum</taxon>
    </lineage>
</organism>
<sequence length="1221" mass="134883">MAVTKRKETWKKNQPRDSSTNIAQLEWAAEVVQYVTHLHELVAVHGNSKNKDAIKLLPKAVPLLGPHFTPPPYVYQRLREAYPAITPTTLYIKPIHVVHPLFYPSLGARCPVCTADDVHWHGWVNTGPRDVHGLQREETAIGYQLRCDSCKAAKSKQYCYAATSKEFWGNAQHWEVPYGIPIFFHKSALTRELFNMVVELRPRTTSAGLAESIKQLHLLDYHMRRLHYHEQQRDRRRPTPGSFFFAQHANTTTPTPFSAFDDVGGYAGTSISGDLITEAFLHFATKTRQDESSDMLRTIEAKHTMSMDATFRAASKVALVDAQQTRMKVLKGGILSGLTETGLIFTWRFCISGSFKEMTEMLEGYRTRCDALGVSYPALSVVDNCCTVGAHIKEVFPDAHIALDIWHFLMRYLAVVVDGTRNPNRVHVAHDITNALMKTKAADGVPATYFDRADQVMRMEHMFAKWDAKGGVWNSSAAKASKYPVHRTQLAHVQKGCLARPGLPAGVAADGSRIEASHKGWNSLQRSFSSGLPMMNALCHDFVLRRNLRILCQGSRAERGGFIASTEGSHHIRLVSHANAVWNSNIKPSHAPDIPILRIVASGEQFGLVRSKVAESFDGLWKIKEETDTEPKLEDLVEEATALCDDASGMDGYDFQDHESNDIELSGPIREVARDTTTSATSSGTSGEAASSRPSSQQPMPSTAGLISGAPDLLSSASVVAPQPIQGQHNMDHVQIAAAARMMGEPNQQSAQKRKRMVEDRGKDGVETVIDLTLSDLSSHNEGGDDGQGDVGRPFTSDNEELRGENRYDDDGGAGHEQCEDIRATSQPVKRMRLSVMQPDHMKGSQQRPASLFLRPTGSHSPPRASTTMPASSSYTAITTSELSQSAASVASTTPPLATSAIAPNSVAPASTTLANADVAAPLPLVRNARSRSELLFLHHTSLDPLALVIKGDVEFYLFMDMRAEEHWITYKMTSKHWIPATEKYNERLRQVCLKIGSSYAPKNPRALFDKLAEIEPQILKRLNTGDYTSRSGRGQGFWKRHCFAVDLLSSAMSSAQGGVTKSGADRKKATCARCKLLMYPGGPAAKELNHKKGYCLDGGKSKSKEYLDVPPYPQPAGIFEDGVKFHGVRFLQAVRSYYERFVIQRLPPASGEAEDVAFGEMLTARIKRTNDVHPDGFTTVLFPIYTFTEFSTDTPRDLIVQHPIYGQCLRVDSLSDESTY</sequence>
<feature type="compositionally biased region" description="Polar residues" evidence="1">
    <location>
        <begin position="858"/>
        <end position="872"/>
    </location>
</feature>
<evidence type="ECO:0000256" key="1">
    <source>
        <dbReference type="SAM" id="MobiDB-lite"/>
    </source>
</evidence>
<comment type="caution">
    <text evidence="2">The sequence shown here is derived from an EMBL/GenBank/DDBJ whole genome shotgun (WGS) entry which is preliminary data.</text>
</comment>
<feature type="region of interest" description="Disordered" evidence="1">
    <location>
        <begin position="648"/>
        <end position="709"/>
    </location>
</feature>
<dbReference type="OrthoDB" id="2638305at2759"/>
<dbReference type="EMBL" id="VDMD01000019">
    <property type="protein sequence ID" value="TRM60972.1"/>
    <property type="molecule type" value="Genomic_DNA"/>
</dbReference>
<feature type="compositionally biased region" description="Low complexity" evidence="1">
    <location>
        <begin position="676"/>
        <end position="702"/>
    </location>
</feature>
<feature type="region of interest" description="Disordered" evidence="1">
    <location>
        <begin position="744"/>
        <end position="763"/>
    </location>
</feature>
<feature type="region of interest" description="Disordered" evidence="1">
    <location>
        <begin position="775"/>
        <end position="872"/>
    </location>
</feature>